<dbReference type="InterPro" id="IPR049472">
    <property type="entry name" value="MRNIP_N"/>
</dbReference>
<keyword evidence="4" id="KW-1185">Reference proteome</keyword>
<organism evidence="3 4">
    <name type="scientific">Sinanodonta woodiana</name>
    <name type="common">Chinese pond mussel</name>
    <name type="synonym">Anodonta woodiana</name>
    <dbReference type="NCBI Taxonomy" id="1069815"/>
    <lineage>
        <taxon>Eukaryota</taxon>
        <taxon>Metazoa</taxon>
        <taxon>Spiralia</taxon>
        <taxon>Lophotrochozoa</taxon>
        <taxon>Mollusca</taxon>
        <taxon>Bivalvia</taxon>
        <taxon>Autobranchia</taxon>
        <taxon>Heteroconchia</taxon>
        <taxon>Palaeoheterodonta</taxon>
        <taxon>Unionida</taxon>
        <taxon>Unionoidea</taxon>
        <taxon>Unionidae</taxon>
        <taxon>Unioninae</taxon>
        <taxon>Sinanodonta</taxon>
    </lineage>
</organism>
<gene>
    <name evidence="3" type="ORF">ACJMK2_003909</name>
</gene>
<evidence type="ECO:0000256" key="1">
    <source>
        <dbReference type="SAM" id="MobiDB-lite"/>
    </source>
</evidence>
<dbReference type="AlphaFoldDB" id="A0ABD3Y080"/>
<feature type="region of interest" description="Disordered" evidence="1">
    <location>
        <begin position="140"/>
        <end position="161"/>
    </location>
</feature>
<evidence type="ECO:0000259" key="2">
    <source>
        <dbReference type="Pfam" id="PF15749"/>
    </source>
</evidence>
<dbReference type="Pfam" id="PF15749">
    <property type="entry name" value="MRNIP"/>
    <property type="match status" value="1"/>
</dbReference>
<feature type="domain" description="MRN complex-interacting protein N-terminal" evidence="2">
    <location>
        <begin position="7"/>
        <end position="109"/>
    </location>
</feature>
<accession>A0ABD3Y080</accession>
<evidence type="ECO:0000313" key="4">
    <source>
        <dbReference type="Proteomes" id="UP001634394"/>
    </source>
</evidence>
<evidence type="ECO:0000313" key="3">
    <source>
        <dbReference type="EMBL" id="KAL3891657.1"/>
    </source>
</evidence>
<reference evidence="3 4" key="1">
    <citation type="submission" date="2024-11" db="EMBL/GenBank/DDBJ databases">
        <title>Chromosome-level genome assembly of the freshwater bivalve Anodonta woodiana.</title>
        <authorList>
            <person name="Chen X."/>
        </authorList>
    </citation>
    <scope>NUCLEOTIDE SEQUENCE [LARGE SCALE GENOMIC DNA]</scope>
    <source>
        <strain evidence="3">MN2024</strain>
        <tissue evidence="3">Gills</tissue>
    </source>
</reference>
<proteinExistence type="predicted"/>
<comment type="caution">
    <text evidence="3">The sequence shown here is derived from an EMBL/GenBank/DDBJ whole genome shotgun (WGS) entry which is preliminary data.</text>
</comment>
<dbReference type="Proteomes" id="UP001634394">
    <property type="component" value="Unassembled WGS sequence"/>
</dbReference>
<name>A0ABD3Y080_SINWO</name>
<dbReference type="EMBL" id="JBJQND010000001">
    <property type="protein sequence ID" value="KAL3891657.1"/>
    <property type="molecule type" value="Genomic_DNA"/>
</dbReference>
<sequence length="505" mass="57633">MPQEFHVIRCFNCNTFQVHQVKKSKKWNCKLCGEKQSIVKVYAQGSGAQCRHHVQQLNMIKGGLETAKDELVQSLHTVPLLSTSERYGCYNEIESYTDGKNQHSRWAHYTEHSEDEEAHCPEDEDSSDVIYTTDRMLLPRQPSKRKKKVKSSGFTDDDQSLKKKYVNRSNKNGTTSETMEFKPFMNFKSGSCCRYENPKSKFVETFDEANVKESSSAIRKEVLNGENYAESFGYAGNKYQQNMLKRNTFVKKEISEITVNNKNMGGSKNNIPIGLDPCIKTSPVDEIDGSKTFSNFQRYAQYNNEFESKNQSCKLRTENIFPSTINPSKKKMGSQSVMTCKTENLSKTTKQSKWSKFTDEYIDDENNDCFGEANCQEQSEKYGHSQFNPSEEEDESTVLINSSGLHFRYTVGSQENSPMSAPNSDYGGGINFGNQSDVSIHHGKLNMLMSSRTIFKYSSKPSELQTRSHVHKDARVCGISMEKKVPNRKLHWLSFGDISDDEFEL</sequence>
<dbReference type="InterPro" id="IPR032739">
    <property type="entry name" value="MRNIP"/>
</dbReference>
<dbReference type="PANTHER" id="PTHR15863">
    <property type="entry name" value="MRN COMPLEX-INTERACTING PROTEIN"/>
    <property type="match status" value="1"/>
</dbReference>
<protein>
    <recommendedName>
        <fullName evidence="2">MRN complex-interacting protein N-terminal domain-containing protein</fullName>
    </recommendedName>
</protein>
<dbReference type="PANTHER" id="PTHR15863:SF2">
    <property type="entry name" value="MRN COMPLEX-INTERACTING PROTEIN"/>
    <property type="match status" value="1"/>
</dbReference>